<dbReference type="EMBL" id="JARRAF010000003">
    <property type="protein sequence ID" value="MDK2123238.1"/>
    <property type="molecule type" value="Genomic_DNA"/>
</dbReference>
<feature type="transmembrane region" description="Helical" evidence="7">
    <location>
        <begin position="267"/>
        <end position="291"/>
    </location>
</feature>
<comment type="subcellular location">
    <subcellularLocation>
        <location evidence="1 7">Cell membrane</location>
        <topology evidence="1 7">Multi-pass membrane protein</topology>
    </subcellularLocation>
</comment>
<dbReference type="InterPro" id="IPR023679">
    <property type="entry name" value="UPF0761_bac"/>
</dbReference>
<dbReference type="RefSeq" id="WP_284099528.1">
    <property type="nucleotide sequence ID" value="NZ_JARRAF010000003.1"/>
</dbReference>
<evidence type="ECO:0000313" key="8">
    <source>
        <dbReference type="EMBL" id="MDK2123238.1"/>
    </source>
</evidence>
<evidence type="ECO:0000256" key="4">
    <source>
        <dbReference type="ARBA" id="ARBA00022692"/>
    </source>
</evidence>
<keyword evidence="9" id="KW-1185">Reference proteome</keyword>
<evidence type="ECO:0000313" key="9">
    <source>
        <dbReference type="Proteomes" id="UP001172778"/>
    </source>
</evidence>
<dbReference type="Proteomes" id="UP001172778">
    <property type="component" value="Unassembled WGS sequence"/>
</dbReference>
<dbReference type="HAMAP" id="MF_00672">
    <property type="entry name" value="UPF0761"/>
    <property type="match status" value="1"/>
</dbReference>
<keyword evidence="3" id="KW-0997">Cell inner membrane</keyword>
<gene>
    <name evidence="8" type="ORF">PZA18_04140</name>
</gene>
<name>A0ABT7DT45_9NEIS</name>
<dbReference type="PANTHER" id="PTHR30213:SF0">
    <property type="entry name" value="UPF0761 MEMBRANE PROTEIN YIHY"/>
    <property type="match status" value="1"/>
</dbReference>
<keyword evidence="2 7" id="KW-1003">Cell membrane</keyword>
<feature type="transmembrane region" description="Helical" evidence="7">
    <location>
        <begin position="228"/>
        <end position="247"/>
    </location>
</feature>
<accession>A0ABT7DT45</accession>
<feature type="transmembrane region" description="Helical" evidence="7">
    <location>
        <begin position="189"/>
        <end position="216"/>
    </location>
</feature>
<proteinExistence type="inferred from homology"/>
<feature type="transmembrane region" description="Helical" evidence="7">
    <location>
        <begin position="51"/>
        <end position="77"/>
    </location>
</feature>
<dbReference type="Pfam" id="PF03631">
    <property type="entry name" value="Virul_fac_BrkB"/>
    <property type="match status" value="1"/>
</dbReference>
<keyword evidence="5 7" id="KW-1133">Transmembrane helix</keyword>
<protein>
    <recommendedName>
        <fullName evidence="7">UPF0761 membrane protein PZA18_04140</fullName>
    </recommendedName>
</protein>
<evidence type="ECO:0000256" key="5">
    <source>
        <dbReference type="ARBA" id="ARBA00022989"/>
    </source>
</evidence>
<dbReference type="PANTHER" id="PTHR30213">
    <property type="entry name" value="INNER MEMBRANE PROTEIN YHJD"/>
    <property type="match status" value="1"/>
</dbReference>
<sequence>MRYYKALLLSPTRQMRNLFSLFRQSGFKLPAPLDFAGFVLRRFWRDRCPEVAGSLTFTTMLALVPFLTIALTVASAFPTFEIFSNRFKTFLLTNLVPDSAGRVITVYMKQFTDNADKLTVMGTAALGITALAMLITIDETFNRIWRVSRSRRLVTRALTYWATLTLAPLLIGVSISLTSWLFAESGLNAGWFASFLLESGTILLAIIAFALLYGVVPNCPVPMPHAMSGAIFAGILFELMKKLFGWYVRQFSGFKLVYGAFASLPIFLMWLYLSWMIVLAGAVLTAALSYWQGGAWRKPVLPGRRVRDAVRALLELDNARLTGEALTEYVLQRRLAMGLDELHGLLEQLAEKQWVQATRNSGWVLSISLESLTLREVYATLVPHPQPDDQPVDRIASELDRHFSKVDAELNVTLAELKAGARLC</sequence>
<evidence type="ECO:0000256" key="3">
    <source>
        <dbReference type="ARBA" id="ARBA00022519"/>
    </source>
</evidence>
<evidence type="ECO:0000256" key="6">
    <source>
        <dbReference type="ARBA" id="ARBA00023136"/>
    </source>
</evidence>
<dbReference type="NCBIfam" id="TIGR00765">
    <property type="entry name" value="yihY_not_rbn"/>
    <property type="match status" value="1"/>
</dbReference>
<feature type="transmembrane region" description="Helical" evidence="7">
    <location>
        <begin position="118"/>
        <end position="137"/>
    </location>
</feature>
<keyword evidence="4 7" id="KW-0812">Transmembrane</keyword>
<organism evidence="8 9">
    <name type="scientific">Parachitinimonas caeni</name>
    <dbReference type="NCBI Taxonomy" id="3031301"/>
    <lineage>
        <taxon>Bacteria</taxon>
        <taxon>Pseudomonadati</taxon>
        <taxon>Pseudomonadota</taxon>
        <taxon>Betaproteobacteria</taxon>
        <taxon>Neisseriales</taxon>
        <taxon>Chitinibacteraceae</taxon>
        <taxon>Parachitinimonas</taxon>
    </lineage>
</organism>
<evidence type="ECO:0000256" key="7">
    <source>
        <dbReference type="HAMAP-Rule" id="MF_00672"/>
    </source>
</evidence>
<feature type="transmembrane region" description="Helical" evidence="7">
    <location>
        <begin position="158"/>
        <end position="183"/>
    </location>
</feature>
<dbReference type="InterPro" id="IPR017039">
    <property type="entry name" value="Virul_fac_BrkB"/>
</dbReference>
<evidence type="ECO:0000256" key="1">
    <source>
        <dbReference type="ARBA" id="ARBA00004651"/>
    </source>
</evidence>
<reference evidence="8" key="1">
    <citation type="submission" date="2023-03" db="EMBL/GenBank/DDBJ databases">
        <title>Chitinimonas shenzhenensis gen. nov., sp. nov., a novel member of family Burkholderiaceae isolated from activated sludge collected in Shen Zhen, China.</title>
        <authorList>
            <person name="Wang X."/>
        </authorList>
    </citation>
    <scope>NUCLEOTIDE SEQUENCE</scope>
    <source>
        <strain evidence="8">DQS-5</strain>
    </source>
</reference>
<comment type="caution">
    <text evidence="8">The sequence shown here is derived from an EMBL/GenBank/DDBJ whole genome shotgun (WGS) entry which is preliminary data.</text>
</comment>
<evidence type="ECO:0000256" key="2">
    <source>
        <dbReference type="ARBA" id="ARBA00022475"/>
    </source>
</evidence>
<comment type="similarity">
    <text evidence="7">Belongs to the UPF0761 family.</text>
</comment>
<keyword evidence="6 7" id="KW-0472">Membrane</keyword>